<dbReference type="AlphaFoldDB" id="Q75D60"/>
<dbReference type="Pfam" id="PF16491">
    <property type="entry name" value="Peptidase_M48_N"/>
    <property type="match status" value="1"/>
</dbReference>
<evidence type="ECO:0000256" key="9">
    <source>
        <dbReference type="ARBA" id="ARBA00023049"/>
    </source>
</evidence>
<dbReference type="Gene3D" id="3.30.2010.10">
    <property type="entry name" value="Metalloproteases ('zincins'), catalytic domain"/>
    <property type="match status" value="1"/>
</dbReference>
<dbReference type="eggNOG" id="KOG2719">
    <property type="taxonomic scope" value="Eukaryota"/>
</dbReference>
<keyword evidence="3 15" id="KW-0812">Transmembrane</keyword>
<comment type="function">
    <text evidence="15">Proteolytically removes the C-terminal three residues of farnesylated proteins.</text>
</comment>
<evidence type="ECO:0000256" key="13">
    <source>
        <dbReference type="PIRSR" id="PIRSR627057-1"/>
    </source>
</evidence>
<dbReference type="FunFam" id="3.30.2010.10:FF:000002">
    <property type="entry name" value="CAAX prenyl protease"/>
    <property type="match status" value="1"/>
</dbReference>
<comment type="cofactor">
    <cofactor evidence="14 15">
        <name>Zn(2+)</name>
        <dbReference type="ChEBI" id="CHEBI:29105"/>
    </cofactor>
    <text evidence="14 15">Binds 1 zinc ion per subunit.</text>
</comment>
<dbReference type="EC" id="3.4.24.84" evidence="15"/>
<evidence type="ECO:0000256" key="7">
    <source>
        <dbReference type="ARBA" id="ARBA00022833"/>
    </source>
</evidence>
<dbReference type="GO" id="GO:0005637">
    <property type="term" value="C:nuclear inner membrane"/>
    <property type="evidence" value="ECO:0007669"/>
    <property type="project" value="EnsemblFungi"/>
</dbReference>
<keyword evidence="10 15" id="KW-0472">Membrane</keyword>
<evidence type="ECO:0000256" key="6">
    <source>
        <dbReference type="ARBA" id="ARBA00022824"/>
    </source>
</evidence>
<feature type="transmembrane region" description="Helical" evidence="15">
    <location>
        <begin position="113"/>
        <end position="133"/>
    </location>
</feature>
<comment type="subcellular location">
    <subcellularLocation>
        <location evidence="1 15">Endoplasmic reticulum membrane</location>
        <topology evidence="1 15">Multi-pass membrane protein</topology>
    </subcellularLocation>
</comment>
<evidence type="ECO:0000256" key="1">
    <source>
        <dbReference type="ARBA" id="ARBA00004477"/>
    </source>
</evidence>
<feature type="active site" description="Proton donor" evidence="13">
    <location>
        <position position="395"/>
    </location>
</feature>
<evidence type="ECO:0000256" key="11">
    <source>
        <dbReference type="ARBA" id="ARBA00044456"/>
    </source>
</evidence>
<comment type="caution">
    <text evidence="15">Lacks conserved residue(s) required for the propagation of feature annotation.</text>
</comment>
<protein>
    <recommendedName>
        <fullName evidence="15">CAAX prenyl protease</fullName>
        <ecNumber evidence="15">3.4.24.84</ecNumber>
    </recommendedName>
</protein>
<dbReference type="GO" id="GO:0046872">
    <property type="term" value="F:metal ion binding"/>
    <property type="evidence" value="ECO:0007669"/>
    <property type="project" value="UniProtKB-UniRule"/>
</dbReference>
<accession>Q75D60</accession>
<feature type="binding site" evidence="14">
    <location>
        <position position="302"/>
    </location>
    <ligand>
        <name>Zn(2+)</name>
        <dbReference type="ChEBI" id="CHEBI:29105"/>
        <note>catalytic</note>
    </ligand>
</feature>
<dbReference type="GO" id="GO:0036503">
    <property type="term" value="P:ERAD pathway"/>
    <property type="evidence" value="ECO:0007669"/>
    <property type="project" value="EnsemblFungi"/>
</dbReference>
<evidence type="ECO:0000256" key="14">
    <source>
        <dbReference type="PIRSR" id="PIRSR627057-2"/>
    </source>
</evidence>
<dbReference type="HOGENOM" id="CLU_025947_3_1_1"/>
<evidence type="ECO:0000256" key="4">
    <source>
        <dbReference type="ARBA" id="ARBA00022723"/>
    </source>
</evidence>
<evidence type="ECO:0000256" key="2">
    <source>
        <dbReference type="ARBA" id="ARBA00022670"/>
    </source>
</evidence>
<comment type="similarity">
    <text evidence="12 15">Belongs to the peptidase M48A family.</text>
</comment>
<dbReference type="GO" id="GO:0007323">
    <property type="term" value="P:peptide pheromone maturation"/>
    <property type="evidence" value="ECO:0007669"/>
    <property type="project" value="EnsemblFungi"/>
</dbReference>
<dbReference type="Proteomes" id="UP000000591">
    <property type="component" value="Chromosome II"/>
</dbReference>
<dbReference type="KEGG" id="ago:AGOS_ABR163W"/>
<evidence type="ECO:0000259" key="16">
    <source>
        <dbReference type="Pfam" id="PF01435"/>
    </source>
</evidence>
<comment type="catalytic activity">
    <reaction evidence="11 15">
        <text>Hydrolyzes the peptide bond -P2-(S-farnesyl or geranylgeranyl)C-P1'-P2'-P3'-COOH where P1' and P2' are amino acids with aliphatic side chains and P3' is any C-terminal residue.</text>
        <dbReference type="EC" id="3.4.24.84"/>
    </reaction>
</comment>
<dbReference type="InParanoid" id="Q75D60"/>
<feature type="transmembrane region" description="Helical" evidence="15">
    <location>
        <begin position="312"/>
        <end position="331"/>
    </location>
</feature>
<reference evidence="18 19" key="1">
    <citation type="journal article" date="2004" name="Science">
        <title>The Ashbya gossypii genome as a tool for mapping the ancient Saccharomyces cerevisiae genome.</title>
        <authorList>
            <person name="Dietrich F.S."/>
            <person name="Voegeli S."/>
            <person name="Brachat S."/>
            <person name="Lerch A."/>
            <person name="Gates K."/>
            <person name="Steiner S."/>
            <person name="Mohr C."/>
            <person name="Pohlmann R."/>
            <person name="Luedi P."/>
            <person name="Choi S."/>
            <person name="Wing R.A."/>
            <person name="Flavier A."/>
            <person name="Gaffney T.D."/>
            <person name="Philippsen P."/>
        </authorList>
    </citation>
    <scope>NUCLEOTIDE SEQUENCE [LARGE SCALE GENOMIC DNA]</scope>
    <source>
        <strain evidence="19">ATCC 10895 / CBS 109.51 / FGSC 9923 / NRRL Y-1056</strain>
    </source>
</reference>
<dbReference type="GO" id="GO:0120236">
    <property type="term" value="P:negative regulation of post-translational protein targeting to membrane, translocation"/>
    <property type="evidence" value="ECO:0007669"/>
    <property type="project" value="EnsemblFungi"/>
</dbReference>
<keyword evidence="2 15" id="KW-0645">Protease</keyword>
<keyword evidence="6 15" id="KW-0256">Endoplasmic reticulum</keyword>
<evidence type="ECO:0000256" key="5">
    <source>
        <dbReference type="ARBA" id="ARBA00022801"/>
    </source>
</evidence>
<sequence>MKLVEGVQVLLDRGDIPWKKVIAGLNIAQFGFETYLATREYKKLNELSLPSELEGVIDKETMQKTQAYERAKLRYRMVRDLVFLGLNLVMIKYDWLPRMWNLGVAVGQRMPAMLVPVSTISQSLYFLIVYLQLNWWQGLFGSYYYNFVLEEKFGFNKSTVKLWLTDQLKVFMISSMITTPAAYALLKVIEKFSTGFVSYVSILMLFFYLVLTALQPVFTALFNKLTPLEDGELKTSIVEISKRVNFPLDKIYLSDGSRRSAHSNAYFTGLPFFSKRIVLFDTLVNDSTVEEVVAVMGHEIGHWKLNHISYRLLLLWATSGFTVSLFSAIYMNTSLYEAYGFFIGNNASSDPARVVVSTVPVMIGFMLFNDLFQPAGAALQFITNWYTQYQELQADQFAKELGYQDALGSSLIMLARGNLHTPEGDPLYTAYHDSHPSTIRRLRALQYKPAKKQ</sequence>
<keyword evidence="8 15" id="KW-1133">Transmembrane helix</keyword>
<name>Q75D60_EREGS</name>
<proteinExistence type="inferred from homology"/>
<keyword evidence="5 15" id="KW-0378">Hydrolase</keyword>
<dbReference type="InterPro" id="IPR027057">
    <property type="entry name" value="CAXX_Prtase_1"/>
</dbReference>
<evidence type="ECO:0000313" key="19">
    <source>
        <dbReference type="Proteomes" id="UP000000591"/>
    </source>
</evidence>
<feature type="transmembrane region" description="Helical" evidence="15">
    <location>
        <begin position="168"/>
        <end position="186"/>
    </location>
</feature>
<dbReference type="PANTHER" id="PTHR10120">
    <property type="entry name" value="CAAX PRENYL PROTEASE 1"/>
    <property type="match status" value="1"/>
</dbReference>
<dbReference type="InterPro" id="IPR001915">
    <property type="entry name" value="Peptidase_M48"/>
</dbReference>
<keyword evidence="19" id="KW-1185">Reference proteome</keyword>
<dbReference type="GO" id="GO:0004222">
    <property type="term" value="F:metalloendopeptidase activity"/>
    <property type="evidence" value="ECO:0000318"/>
    <property type="project" value="GO_Central"/>
</dbReference>
<reference evidence="19" key="2">
    <citation type="journal article" date="2013" name="G3 (Bethesda)">
        <title>Genomes of Ashbya fungi isolated from insects reveal four mating-type loci, numerous translocations, lack of transposons, and distinct gene duplications.</title>
        <authorList>
            <person name="Dietrich F.S."/>
            <person name="Voegeli S."/>
            <person name="Kuo S."/>
            <person name="Philippsen P."/>
        </authorList>
    </citation>
    <scope>GENOME REANNOTATION</scope>
    <source>
        <strain evidence="19">ATCC 10895 / CBS 109.51 / FGSC 9923 / NRRL Y-1056</strain>
    </source>
</reference>
<evidence type="ECO:0000256" key="8">
    <source>
        <dbReference type="ARBA" id="ARBA00022989"/>
    </source>
</evidence>
<dbReference type="CDD" id="cd07343">
    <property type="entry name" value="M48A_Zmpste24p_like"/>
    <property type="match status" value="1"/>
</dbReference>
<dbReference type="STRING" id="284811.Q75D60"/>
<keyword evidence="9 15" id="KW-0482">Metalloprotease</keyword>
<dbReference type="GeneID" id="4619221"/>
<evidence type="ECO:0000256" key="10">
    <source>
        <dbReference type="ARBA" id="ARBA00023136"/>
    </source>
</evidence>
<evidence type="ECO:0000256" key="3">
    <source>
        <dbReference type="ARBA" id="ARBA00022692"/>
    </source>
</evidence>
<dbReference type="GO" id="GO:0071586">
    <property type="term" value="P:CAAX-box protein processing"/>
    <property type="evidence" value="ECO:0000318"/>
    <property type="project" value="GO_Central"/>
</dbReference>
<dbReference type="Pfam" id="PF01435">
    <property type="entry name" value="Peptidase_M48"/>
    <property type="match status" value="1"/>
</dbReference>
<evidence type="ECO:0000256" key="12">
    <source>
        <dbReference type="ARBA" id="ARBA00060927"/>
    </source>
</evidence>
<feature type="transmembrane region" description="Helical" evidence="15">
    <location>
        <begin position="192"/>
        <end position="214"/>
    </location>
</feature>
<evidence type="ECO:0000313" key="18">
    <source>
        <dbReference type="EMBL" id="AAS50935.1"/>
    </source>
</evidence>
<keyword evidence="7 14" id="KW-0862">Zinc</keyword>
<organism evidence="18 19">
    <name type="scientific">Eremothecium gossypii (strain ATCC 10895 / CBS 109.51 / FGSC 9923 / NRRL Y-1056)</name>
    <name type="common">Yeast</name>
    <name type="synonym">Ashbya gossypii</name>
    <dbReference type="NCBI Taxonomy" id="284811"/>
    <lineage>
        <taxon>Eukaryota</taxon>
        <taxon>Fungi</taxon>
        <taxon>Dikarya</taxon>
        <taxon>Ascomycota</taxon>
        <taxon>Saccharomycotina</taxon>
        <taxon>Saccharomycetes</taxon>
        <taxon>Saccharomycetales</taxon>
        <taxon>Saccharomycetaceae</taxon>
        <taxon>Eremothecium</taxon>
    </lineage>
</organism>
<dbReference type="OrthoDB" id="360839at2759"/>
<dbReference type="OMA" id="FVIEEKF"/>
<dbReference type="GO" id="GO:0005789">
    <property type="term" value="C:endoplasmic reticulum membrane"/>
    <property type="evidence" value="ECO:0000318"/>
    <property type="project" value="GO_Central"/>
</dbReference>
<dbReference type="GO" id="GO:0031204">
    <property type="term" value="P:post-translational protein targeting to membrane, translocation"/>
    <property type="evidence" value="ECO:0007669"/>
    <property type="project" value="EnsemblFungi"/>
</dbReference>
<dbReference type="RefSeq" id="NP_983111.1">
    <property type="nucleotide sequence ID" value="NM_208464.1"/>
</dbReference>
<feature type="active site" evidence="13">
    <location>
        <position position="299"/>
    </location>
</feature>
<feature type="binding site" evidence="14">
    <location>
        <position position="298"/>
    </location>
    <ligand>
        <name>Zn(2+)</name>
        <dbReference type="ChEBI" id="CHEBI:29105"/>
        <note>catalytic</note>
    </ligand>
</feature>
<gene>
    <name evidence="18" type="ORF">AGOS_ABR163W</name>
</gene>
<evidence type="ECO:0000256" key="15">
    <source>
        <dbReference type="RuleBase" id="RU366005"/>
    </source>
</evidence>
<evidence type="ECO:0000259" key="17">
    <source>
        <dbReference type="Pfam" id="PF16491"/>
    </source>
</evidence>
<dbReference type="InterPro" id="IPR032456">
    <property type="entry name" value="Peptidase_M48_N"/>
</dbReference>
<feature type="domain" description="CAAX prenyl protease 1 N-terminal" evidence="17">
    <location>
        <begin position="41"/>
        <end position="224"/>
    </location>
</feature>
<keyword evidence="4 14" id="KW-0479">Metal-binding</keyword>
<feature type="domain" description="Peptidase M48" evidence="16">
    <location>
        <begin position="227"/>
        <end position="447"/>
    </location>
</feature>
<dbReference type="FunCoup" id="Q75D60">
    <property type="interactions" value="903"/>
</dbReference>
<dbReference type="EMBL" id="AE016815">
    <property type="protein sequence ID" value="AAS50935.1"/>
    <property type="molecule type" value="Genomic_DNA"/>
</dbReference>
<feature type="binding site" evidence="14">
    <location>
        <position position="391"/>
    </location>
    <ligand>
        <name>Zn(2+)</name>
        <dbReference type="ChEBI" id="CHEBI:29105"/>
        <note>catalytic</note>
    </ligand>
</feature>